<feature type="region of interest" description="Disordered" evidence="1">
    <location>
        <begin position="1"/>
        <end position="38"/>
    </location>
</feature>
<dbReference type="EMBL" id="JAEPRE010000098">
    <property type="protein sequence ID" value="KAG2232836.1"/>
    <property type="molecule type" value="Genomic_DNA"/>
</dbReference>
<sequence>MSASNNQSTSPSGTNTTVSTQVDKATAPVAPDANNTDDFDNDQLLLEFDNLDSILSDEVYLGDNVDVDMGDVSVFSSAAADPLKGIERNLKVLQRRILDLSTAIISQGQVAPPQLVTELRSLRAVLDELLEIQRLLAPVPVVVFEVDIYIKHINNHIVNKNFHISIIMHPDTLLLNTEINTDISSENGSYF</sequence>
<evidence type="ECO:0000313" key="3">
    <source>
        <dbReference type="Proteomes" id="UP000613177"/>
    </source>
</evidence>
<organism evidence="2 3">
    <name type="scientific">Thamnidium elegans</name>
    <dbReference type="NCBI Taxonomy" id="101142"/>
    <lineage>
        <taxon>Eukaryota</taxon>
        <taxon>Fungi</taxon>
        <taxon>Fungi incertae sedis</taxon>
        <taxon>Mucoromycota</taxon>
        <taxon>Mucoromycotina</taxon>
        <taxon>Mucoromycetes</taxon>
        <taxon>Mucorales</taxon>
        <taxon>Mucorineae</taxon>
        <taxon>Mucoraceae</taxon>
        <taxon>Thamnidium</taxon>
    </lineage>
</organism>
<reference evidence="2" key="1">
    <citation type="submission" date="2021-01" db="EMBL/GenBank/DDBJ databases">
        <title>Metabolic potential, ecology and presence of endohyphal bacteria is reflected in genomic diversity of Mucoromycotina.</title>
        <authorList>
            <person name="Muszewska A."/>
            <person name="Okrasinska A."/>
            <person name="Steczkiewicz K."/>
            <person name="Drgas O."/>
            <person name="Orlowska M."/>
            <person name="Perlinska-Lenart U."/>
            <person name="Aleksandrzak-Piekarczyk T."/>
            <person name="Szatraj K."/>
            <person name="Zielenkiewicz U."/>
            <person name="Pilsyk S."/>
            <person name="Malc E."/>
            <person name="Mieczkowski P."/>
            <person name="Kruszewska J.S."/>
            <person name="Biernat P."/>
            <person name="Pawlowska J."/>
        </authorList>
    </citation>
    <scope>NUCLEOTIDE SEQUENCE</scope>
    <source>
        <strain evidence="2">WA0000018081</strain>
    </source>
</reference>
<gene>
    <name evidence="2" type="ORF">INT48_005704</name>
</gene>
<name>A0A8H7VSB2_9FUNG</name>
<keyword evidence="3" id="KW-1185">Reference proteome</keyword>
<evidence type="ECO:0000313" key="2">
    <source>
        <dbReference type="EMBL" id="KAG2232836.1"/>
    </source>
</evidence>
<comment type="caution">
    <text evidence="2">The sequence shown here is derived from an EMBL/GenBank/DDBJ whole genome shotgun (WGS) entry which is preliminary data.</text>
</comment>
<feature type="compositionally biased region" description="Polar residues" evidence="1">
    <location>
        <begin position="1"/>
        <end position="23"/>
    </location>
</feature>
<proteinExistence type="predicted"/>
<protein>
    <submittedName>
        <fullName evidence="2">Uncharacterized protein</fullName>
    </submittedName>
</protein>
<dbReference type="Proteomes" id="UP000613177">
    <property type="component" value="Unassembled WGS sequence"/>
</dbReference>
<dbReference type="AlphaFoldDB" id="A0A8H7VSB2"/>
<evidence type="ECO:0000256" key="1">
    <source>
        <dbReference type="SAM" id="MobiDB-lite"/>
    </source>
</evidence>
<accession>A0A8H7VSB2</accession>